<reference evidence="3 6" key="2">
    <citation type="submission" date="2020-07" db="EMBL/GenBank/DDBJ databases">
        <title>Above-ground endophytic microbial communities from plants in different locations in the United States.</title>
        <authorList>
            <person name="Frank C."/>
        </authorList>
    </citation>
    <scope>NUCLEOTIDE SEQUENCE [LARGE SCALE GENOMIC DNA]</scope>
    <source>
        <strain evidence="3 6">WPL5_2</strain>
    </source>
</reference>
<dbReference type="EMBL" id="JABMCE010000086">
    <property type="protein sequence ID" value="NUU15593.1"/>
    <property type="molecule type" value="Genomic_DNA"/>
</dbReference>
<evidence type="ECO:0000256" key="1">
    <source>
        <dbReference type="SAM" id="MobiDB-lite"/>
    </source>
</evidence>
<dbReference type="Proteomes" id="UP000573001">
    <property type="component" value="Unassembled WGS sequence"/>
</dbReference>
<feature type="signal peptide" evidence="2">
    <location>
        <begin position="1"/>
        <end position="25"/>
    </location>
</feature>
<keyword evidence="5" id="KW-1185">Reference proteome</keyword>
<dbReference type="AlphaFoldDB" id="A0AAW3T443"/>
<comment type="caution">
    <text evidence="3">The sequence shown here is derived from an EMBL/GenBank/DDBJ whole genome shotgun (WGS) entry which is preliminary data.</text>
</comment>
<protein>
    <recommendedName>
        <fullName evidence="7">Lipoprotein</fullName>
    </recommendedName>
</protein>
<feature type="region of interest" description="Disordered" evidence="1">
    <location>
        <begin position="118"/>
        <end position="156"/>
    </location>
</feature>
<feature type="compositionally biased region" description="Basic and acidic residues" evidence="1">
    <location>
        <begin position="129"/>
        <end position="139"/>
    </location>
</feature>
<evidence type="ECO:0000313" key="3">
    <source>
        <dbReference type="EMBL" id="MBA8989370.1"/>
    </source>
</evidence>
<evidence type="ECO:0000256" key="2">
    <source>
        <dbReference type="SAM" id="SignalP"/>
    </source>
</evidence>
<evidence type="ECO:0000313" key="6">
    <source>
        <dbReference type="Proteomes" id="UP000590225"/>
    </source>
</evidence>
<reference evidence="4 5" key="1">
    <citation type="submission" date="2020-05" db="EMBL/GenBank/DDBJ databases">
        <title>Genome Sequencing of Type Strains.</title>
        <authorList>
            <person name="Lemaire J.F."/>
            <person name="Inderbitzin P."/>
            <person name="Gregorio O.A."/>
            <person name="Collins S.B."/>
            <person name="Wespe N."/>
            <person name="Knight-Connoni V."/>
        </authorList>
    </citation>
    <scope>NUCLEOTIDE SEQUENCE [LARGE SCALE GENOMIC DNA]</scope>
    <source>
        <strain evidence="4 5">ATCC 19096</strain>
    </source>
</reference>
<accession>A0AAW3T443</accession>
<feature type="chain" id="PRO_5043789336" description="Lipoprotein" evidence="2">
    <location>
        <begin position="26"/>
        <end position="156"/>
    </location>
</feature>
<evidence type="ECO:0000313" key="5">
    <source>
        <dbReference type="Proteomes" id="UP000573001"/>
    </source>
</evidence>
<dbReference type="Proteomes" id="UP000590225">
    <property type="component" value="Unassembled WGS sequence"/>
</dbReference>
<organism evidence="3 6">
    <name type="scientific">Curtobacterium pusillum</name>
    <dbReference type="NCBI Taxonomy" id="69373"/>
    <lineage>
        <taxon>Bacteria</taxon>
        <taxon>Bacillati</taxon>
        <taxon>Actinomycetota</taxon>
        <taxon>Actinomycetes</taxon>
        <taxon>Micrococcales</taxon>
        <taxon>Microbacteriaceae</taxon>
        <taxon>Curtobacterium</taxon>
    </lineage>
</organism>
<keyword evidence="2" id="KW-0732">Signal</keyword>
<evidence type="ECO:0008006" key="7">
    <source>
        <dbReference type="Google" id="ProtNLM"/>
    </source>
</evidence>
<gene>
    <name evidence="3" type="ORF">FHW23_000602</name>
    <name evidence="4" type="ORF">HP507_17325</name>
</gene>
<name>A0AAW3T443_9MICO</name>
<proteinExistence type="predicted"/>
<evidence type="ECO:0000313" key="4">
    <source>
        <dbReference type="EMBL" id="NUU15593.1"/>
    </source>
</evidence>
<sequence length="156" mass="16063">MHLPSVPRRVLVCAVAVPVLVLVGAGCSTTQTEVKGQLEVATGQVVSAGRSATLALSQYQAGKTLGPATDTALEDALTDIASEQSAATSLETTTPQQRALQQRTTRALDRVAEAVSGARSALQQASPGRLREARQDVRTATDGADGWATELGKGAP</sequence>
<dbReference type="RefSeq" id="WP_175353035.1">
    <property type="nucleotide sequence ID" value="NZ_BAAAWQ010000001.1"/>
</dbReference>
<dbReference type="EMBL" id="JACGXP010000001">
    <property type="protein sequence ID" value="MBA8989370.1"/>
    <property type="molecule type" value="Genomic_DNA"/>
</dbReference>